<proteinExistence type="predicted"/>
<protein>
    <submittedName>
        <fullName evidence="2">Uncharacterized protein</fullName>
    </submittedName>
</protein>
<evidence type="ECO:0000313" key="2">
    <source>
        <dbReference type="EMBL" id="KIO01174.1"/>
    </source>
</evidence>
<dbReference type="Proteomes" id="UP000054217">
    <property type="component" value="Unassembled WGS sequence"/>
</dbReference>
<gene>
    <name evidence="2" type="ORF">M404DRAFT_28901</name>
</gene>
<feature type="region of interest" description="Disordered" evidence="1">
    <location>
        <begin position="76"/>
        <end position="139"/>
    </location>
</feature>
<keyword evidence="3" id="KW-1185">Reference proteome</keyword>
<dbReference type="AlphaFoldDB" id="A0A0C3P1F6"/>
<name>A0A0C3P1F6_PISTI</name>
<evidence type="ECO:0000256" key="1">
    <source>
        <dbReference type="SAM" id="MobiDB-lite"/>
    </source>
</evidence>
<accession>A0A0C3P1F6</accession>
<sequence length="139" mass="14472">MTHTQEAVRVLAVCAFRDLLIFVLLLPIHSSVCVFFPFGVLAVASSLSCCCTSIGKSVCSSLSLFTSLIPPALQAMDDDSSPSMSSNSPLPNDSVAVPPAHSEDPSCDDSADMSSEDLEVASFDDPDAVAGSSAERRAS</sequence>
<reference evidence="3" key="2">
    <citation type="submission" date="2015-01" db="EMBL/GenBank/DDBJ databases">
        <title>Evolutionary Origins and Diversification of the Mycorrhizal Mutualists.</title>
        <authorList>
            <consortium name="DOE Joint Genome Institute"/>
            <consortium name="Mycorrhizal Genomics Consortium"/>
            <person name="Kohler A."/>
            <person name="Kuo A."/>
            <person name="Nagy L.G."/>
            <person name="Floudas D."/>
            <person name="Copeland A."/>
            <person name="Barry K.W."/>
            <person name="Cichocki N."/>
            <person name="Veneault-Fourrey C."/>
            <person name="LaButti K."/>
            <person name="Lindquist E.A."/>
            <person name="Lipzen A."/>
            <person name="Lundell T."/>
            <person name="Morin E."/>
            <person name="Murat C."/>
            <person name="Riley R."/>
            <person name="Ohm R."/>
            <person name="Sun H."/>
            <person name="Tunlid A."/>
            <person name="Henrissat B."/>
            <person name="Grigoriev I.V."/>
            <person name="Hibbett D.S."/>
            <person name="Martin F."/>
        </authorList>
    </citation>
    <scope>NUCLEOTIDE SEQUENCE [LARGE SCALE GENOMIC DNA]</scope>
    <source>
        <strain evidence="3">Marx 270</strain>
    </source>
</reference>
<feature type="compositionally biased region" description="Acidic residues" evidence="1">
    <location>
        <begin position="105"/>
        <end position="127"/>
    </location>
</feature>
<dbReference type="EMBL" id="KN831990">
    <property type="protein sequence ID" value="KIO01174.1"/>
    <property type="molecule type" value="Genomic_DNA"/>
</dbReference>
<evidence type="ECO:0000313" key="3">
    <source>
        <dbReference type="Proteomes" id="UP000054217"/>
    </source>
</evidence>
<feature type="compositionally biased region" description="Low complexity" evidence="1">
    <location>
        <begin position="81"/>
        <end position="94"/>
    </location>
</feature>
<reference evidence="2 3" key="1">
    <citation type="submission" date="2014-04" db="EMBL/GenBank/DDBJ databases">
        <authorList>
            <consortium name="DOE Joint Genome Institute"/>
            <person name="Kuo A."/>
            <person name="Kohler A."/>
            <person name="Costa M.D."/>
            <person name="Nagy L.G."/>
            <person name="Floudas D."/>
            <person name="Copeland A."/>
            <person name="Barry K.W."/>
            <person name="Cichocki N."/>
            <person name="Veneault-Fourrey C."/>
            <person name="LaButti K."/>
            <person name="Lindquist E.A."/>
            <person name="Lipzen A."/>
            <person name="Lundell T."/>
            <person name="Morin E."/>
            <person name="Murat C."/>
            <person name="Sun H."/>
            <person name="Tunlid A."/>
            <person name="Henrissat B."/>
            <person name="Grigoriev I.V."/>
            <person name="Hibbett D.S."/>
            <person name="Martin F."/>
            <person name="Nordberg H.P."/>
            <person name="Cantor M.N."/>
            <person name="Hua S.X."/>
        </authorList>
    </citation>
    <scope>NUCLEOTIDE SEQUENCE [LARGE SCALE GENOMIC DNA]</scope>
    <source>
        <strain evidence="2 3">Marx 270</strain>
    </source>
</reference>
<dbReference type="HOGENOM" id="CLU_153363_0_0_1"/>
<organism evidence="2 3">
    <name type="scientific">Pisolithus tinctorius Marx 270</name>
    <dbReference type="NCBI Taxonomy" id="870435"/>
    <lineage>
        <taxon>Eukaryota</taxon>
        <taxon>Fungi</taxon>
        <taxon>Dikarya</taxon>
        <taxon>Basidiomycota</taxon>
        <taxon>Agaricomycotina</taxon>
        <taxon>Agaricomycetes</taxon>
        <taxon>Agaricomycetidae</taxon>
        <taxon>Boletales</taxon>
        <taxon>Sclerodermatineae</taxon>
        <taxon>Pisolithaceae</taxon>
        <taxon>Pisolithus</taxon>
    </lineage>
</organism>
<dbReference type="InParanoid" id="A0A0C3P1F6"/>